<proteinExistence type="predicted"/>
<feature type="domain" description="F5/8 type C" evidence="1">
    <location>
        <begin position="455"/>
        <end position="605"/>
    </location>
</feature>
<sequence>MIIIKLRHFYRLYIMASITILFVCCNKNDELNTKEVLVYAPAGTAAYNISAGNIAVLRNESVAGSGLSFPVLLTRSFEKEVQVTAVIDTSLLAVYDSINKVTSPRFKISAFKLADQTVTIRQGQTSSSDSVRLVLADTVGLDLTKTYIVPVRLTASSQNIPVSNTRQVMYLRTGIVKITSRVSTGLLSQQVGFTAGFKASPVIGFPVLINAAIAKNVTITAIDDASLVAAYNSANGTSYSVLPAGSYTFVKNSATINAGTTTSADSIKVQVPDLSILTAGTGYLLPVKIKDEGEIAPATTNNVKYILITPRLALAAIPASGSNVINIAFIKPPTGNITGPAQTGFGAALNYVLNTAVQVGVNYDASLVDSYNAANGTSYIAFPAGSFTVSKDNVTIAAGATTSATDSFRVQFSNYNSFSVGSTYLLPLTIKSGGNVDAGTNKHVYIRVTVSVQNIDPSNTGLTGTTISRAGWSVTTSGSYPGNDVSRVLDGNNSTAWDSDGNLPAWVQLDMGTAKTVKGFPIVPSYEYGRVDNFLQMEVLSSNDGITWTSQGTYNGTTTSSGSSPANPDIKTVKFFQPVTARYFKFSITKTTDGRYAGMGELNAVE</sequence>
<evidence type="ECO:0000313" key="3">
    <source>
        <dbReference type="Proteomes" id="UP001597511"/>
    </source>
</evidence>
<organism evidence="2 3">
    <name type="scientific">Terrimonas rubra</name>
    <dbReference type="NCBI Taxonomy" id="1035890"/>
    <lineage>
        <taxon>Bacteria</taxon>
        <taxon>Pseudomonadati</taxon>
        <taxon>Bacteroidota</taxon>
        <taxon>Chitinophagia</taxon>
        <taxon>Chitinophagales</taxon>
        <taxon>Chitinophagaceae</taxon>
        <taxon>Terrimonas</taxon>
    </lineage>
</organism>
<evidence type="ECO:0000313" key="2">
    <source>
        <dbReference type="EMBL" id="MFD2921424.1"/>
    </source>
</evidence>
<dbReference type="Proteomes" id="UP001597511">
    <property type="component" value="Unassembled WGS sequence"/>
</dbReference>
<dbReference type="Gene3D" id="2.60.40.1740">
    <property type="entry name" value="hypothetical protein (bacova_03559)"/>
    <property type="match status" value="3"/>
</dbReference>
<keyword evidence="3" id="KW-1185">Reference proteome</keyword>
<dbReference type="Pfam" id="PF08522">
    <property type="entry name" value="BT_3987-like_N"/>
    <property type="match status" value="3"/>
</dbReference>
<name>A0ABW6A7R8_9BACT</name>
<dbReference type="Gene3D" id="2.60.120.260">
    <property type="entry name" value="Galactose-binding domain-like"/>
    <property type="match status" value="1"/>
</dbReference>
<dbReference type="EMBL" id="JBHUOZ010000003">
    <property type="protein sequence ID" value="MFD2921424.1"/>
    <property type="molecule type" value="Genomic_DNA"/>
</dbReference>
<dbReference type="Pfam" id="PF00754">
    <property type="entry name" value="F5_F8_type_C"/>
    <property type="match status" value="1"/>
</dbReference>
<dbReference type="InterPro" id="IPR008979">
    <property type="entry name" value="Galactose-bd-like_sf"/>
</dbReference>
<accession>A0ABW6A7R8</accession>
<protein>
    <submittedName>
        <fullName evidence="2">BT_3987 domain-containing protein</fullName>
    </submittedName>
</protein>
<gene>
    <name evidence="2" type="ORF">ACFS6H_16980</name>
</gene>
<dbReference type="PROSITE" id="PS50022">
    <property type="entry name" value="FA58C_3"/>
    <property type="match status" value="1"/>
</dbReference>
<dbReference type="InterPro" id="IPR013728">
    <property type="entry name" value="BT_3987-like_N"/>
</dbReference>
<comment type="caution">
    <text evidence="2">The sequence shown here is derived from an EMBL/GenBank/DDBJ whole genome shotgun (WGS) entry which is preliminary data.</text>
</comment>
<reference evidence="3" key="1">
    <citation type="journal article" date="2019" name="Int. J. Syst. Evol. Microbiol.">
        <title>The Global Catalogue of Microorganisms (GCM) 10K type strain sequencing project: providing services to taxonomists for standard genome sequencing and annotation.</title>
        <authorList>
            <consortium name="The Broad Institute Genomics Platform"/>
            <consortium name="The Broad Institute Genome Sequencing Center for Infectious Disease"/>
            <person name="Wu L."/>
            <person name="Ma J."/>
        </authorList>
    </citation>
    <scope>NUCLEOTIDE SEQUENCE [LARGE SCALE GENOMIC DNA]</scope>
    <source>
        <strain evidence="3">KCTC 23299</strain>
    </source>
</reference>
<evidence type="ECO:0000259" key="1">
    <source>
        <dbReference type="PROSITE" id="PS50022"/>
    </source>
</evidence>
<dbReference type="SUPFAM" id="SSF49785">
    <property type="entry name" value="Galactose-binding domain-like"/>
    <property type="match status" value="1"/>
</dbReference>
<dbReference type="RefSeq" id="WP_386101700.1">
    <property type="nucleotide sequence ID" value="NZ_JBHUOZ010000003.1"/>
</dbReference>
<dbReference type="InterPro" id="IPR000421">
    <property type="entry name" value="FA58C"/>
</dbReference>